<dbReference type="InParanoid" id="A0A0V0QH08"/>
<feature type="transmembrane region" description="Helical" evidence="1">
    <location>
        <begin position="145"/>
        <end position="162"/>
    </location>
</feature>
<evidence type="ECO:0000313" key="3">
    <source>
        <dbReference type="Proteomes" id="UP000054937"/>
    </source>
</evidence>
<protein>
    <recommendedName>
        <fullName evidence="4">Transmembrane protein</fullName>
    </recommendedName>
</protein>
<name>A0A0V0QH08_PSEPJ</name>
<sequence length="302" mass="35749">MTENELYDTIIRSEVETSSFYLQFIIDPPQKIMKYLVNQNAPVISQFWDKNQMVYGPNLLEYLLKSNKPEKYDPVKLFPTLNVLCGTTLVNWIKLRNIVSEFGSNSIQVVQKSIGFLTAIEFYYDLIVMLYIFQLLTPIYDKKAGIIFVLMYDIITFTFYQTNLLQKAAELNYTFVKHQQTLLQLKDIISTVYMQLQLNDQNQIMHILENIQSEHYLYKQVFQLIHLETLKYGVKGMLNNLKIIIDSINNNIKQLELQQKYNPFKLLGLDITYDLIYKFMAFNITIIFTVGSRYLYYRLIEE</sequence>
<evidence type="ECO:0008006" key="4">
    <source>
        <dbReference type="Google" id="ProtNLM"/>
    </source>
</evidence>
<keyword evidence="1" id="KW-0472">Membrane</keyword>
<reference evidence="2 3" key="1">
    <citation type="journal article" date="2015" name="Sci. Rep.">
        <title>Genome of the facultative scuticociliatosis pathogen Pseudocohnilembus persalinus provides insight into its virulence through horizontal gene transfer.</title>
        <authorList>
            <person name="Xiong J."/>
            <person name="Wang G."/>
            <person name="Cheng J."/>
            <person name="Tian M."/>
            <person name="Pan X."/>
            <person name="Warren A."/>
            <person name="Jiang C."/>
            <person name="Yuan D."/>
            <person name="Miao W."/>
        </authorList>
    </citation>
    <scope>NUCLEOTIDE SEQUENCE [LARGE SCALE GENOMIC DNA]</scope>
    <source>
        <strain evidence="2">36N120E</strain>
    </source>
</reference>
<dbReference type="Proteomes" id="UP000054937">
    <property type="component" value="Unassembled WGS sequence"/>
</dbReference>
<keyword evidence="1" id="KW-1133">Transmembrane helix</keyword>
<evidence type="ECO:0000313" key="2">
    <source>
        <dbReference type="EMBL" id="KRX01483.1"/>
    </source>
</evidence>
<feature type="transmembrane region" description="Helical" evidence="1">
    <location>
        <begin position="113"/>
        <end position="133"/>
    </location>
</feature>
<proteinExistence type="predicted"/>
<gene>
    <name evidence="2" type="ORF">PPERSA_01386</name>
</gene>
<feature type="transmembrane region" description="Helical" evidence="1">
    <location>
        <begin position="275"/>
        <end position="296"/>
    </location>
</feature>
<dbReference type="EMBL" id="LDAU01000170">
    <property type="protein sequence ID" value="KRX01483.1"/>
    <property type="molecule type" value="Genomic_DNA"/>
</dbReference>
<evidence type="ECO:0000256" key="1">
    <source>
        <dbReference type="SAM" id="Phobius"/>
    </source>
</evidence>
<dbReference type="AlphaFoldDB" id="A0A0V0QH08"/>
<organism evidence="2 3">
    <name type="scientific">Pseudocohnilembus persalinus</name>
    <name type="common">Ciliate</name>
    <dbReference type="NCBI Taxonomy" id="266149"/>
    <lineage>
        <taxon>Eukaryota</taxon>
        <taxon>Sar</taxon>
        <taxon>Alveolata</taxon>
        <taxon>Ciliophora</taxon>
        <taxon>Intramacronucleata</taxon>
        <taxon>Oligohymenophorea</taxon>
        <taxon>Scuticociliatia</taxon>
        <taxon>Philasterida</taxon>
        <taxon>Pseudocohnilembidae</taxon>
        <taxon>Pseudocohnilembus</taxon>
    </lineage>
</organism>
<comment type="caution">
    <text evidence="2">The sequence shown here is derived from an EMBL/GenBank/DDBJ whole genome shotgun (WGS) entry which is preliminary data.</text>
</comment>
<accession>A0A0V0QH08</accession>
<keyword evidence="1" id="KW-0812">Transmembrane</keyword>
<keyword evidence="3" id="KW-1185">Reference proteome</keyword>